<dbReference type="Proteomes" id="UP001372338">
    <property type="component" value="Unassembled WGS sequence"/>
</dbReference>
<comment type="subcellular location">
    <subcellularLocation>
        <location evidence="1">Nucleus</location>
    </subcellularLocation>
</comment>
<keyword evidence="5" id="KW-0539">Nucleus</keyword>
<dbReference type="PANTHER" id="PTHR31391:SF64">
    <property type="entry name" value="B3 DOMAIN-CONTAINING PROTEIN OS06G0112300"/>
    <property type="match status" value="1"/>
</dbReference>
<dbReference type="Pfam" id="PF02362">
    <property type="entry name" value="B3"/>
    <property type="match status" value="1"/>
</dbReference>
<evidence type="ECO:0000256" key="4">
    <source>
        <dbReference type="ARBA" id="ARBA00023163"/>
    </source>
</evidence>
<dbReference type="PANTHER" id="PTHR31391">
    <property type="entry name" value="B3 DOMAIN-CONTAINING PROTEIN OS11G0197600-RELATED"/>
    <property type="match status" value="1"/>
</dbReference>
<gene>
    <name evidence="7" type="ORF">RIF29_35583</name>
</gene>
<dbReference type="InterPro" id="IPR003340">
    <property type="entry name" value="B3_DNA-bd"/>
</dbReference>
<feature type="domain" description="TF-B3" evidence="6">
    <location>
        <begin position="52"/>
        <end position="149"/>
    </location>
</feature>
<evidence type="ECO:0000256" key="3">
    <source>
        <dbReference type="ARBA" id="ARBA00023125"/>
    </source>
</evidence>
<evidence type="ECO:0000313" key="7">
    <source>
        <dbReference type="EMBL" id="KAK7251954.1"/>
    </source>
</evidence>
<protein>
    <recommendedName>
        <fullName evidence="6">TF-B3 domain-containing protein</fullName>
    </recommendedName>
</protein>
<comment type="caution">
    <text evidence="7">The sequence shown here is derived from an EMBL/GenBank/DDBJ whole genome shotgun (WGS) entry which is preliminary data.</text>
</comment>
<dbReference type="PROSITE" id="PS50863">
    <property type="entry name" value="B3"/>
    <property type="match status" value="1"/>
</dbReference>
<evidence type="ECO:0000256" key="1">
    <source>
        <dbReference type="ARBA" id="ARBA00004123"/>
    </source>
</evidence>
<keyword evidence="4" id="KW-0804">Transcription</keyword>
<dbReference type="InterPro" id="IPR044837">
    <property type="entry name" value="REM16-like"/>
</dbReference>
<dbReference type="GO" id="GO:0005634">
    <property type="term" value="C:nucleus"/>
    <property type="evidence" value="ECO:0007669"/>
    <property type="project" value="UniProtKB-SubCell"/>
</dbReference>
<proteinExistence type="predicted"/>
<evidence type="ECO:0000313" key="8">
    <source>
        <dbReference type="Proteomes" id="UP001372338"/>
    </source>
</evidence>
<name>A0AAN9ECN7_CROPI</name>
<dbReference type="CDD" id="cd10017">
    <property type="entry name" value="B3_DNA"/>
    <property type="match status" value="1"/>
</dbReference>
<dbReference type="SMART" id="SM01019">
    <property type="entry name" value="B3"/>
    <property type="match status" value="1"/>
</dbReference>
<dbReference type="InterPro" id="IPR015300">
    <property type="entry name" value="DNA-bd_pseudobarrel_sf"/>
</dbReference>
<dbReference type="Gene3D" id="2.40.330.10">
    <property type="entry name" value="DNA-binding pseudobarrel domain"/>
    <property type="match status" value="1"/>
</dbReference>
<evidence type="ECO:0000256" key="2">
    <source>
        <dbReference type="ARBA" id="ARBA00023015"/>
    </source>
</evidence>
<accession>A0AAN9ECN7</accession>
<dbReference type="GO" id="GO:0003677">
    <property type="term" value="F:DNA binding"/>
    <property type="evidence" value="ECO:0007669"/>
    <property type="project" value="UniProtKB-KW"/>
</dbReference>
<dbReference type="AlphaFoldDB" id="A0AAN9ECN7"/>
<organism evidence="7 8">
    <name type="scientific">Crotalaria pallida</name>
    <name type="common">Smooth rattlebox</name>
    <name type="synonym">Crotalaria striata</name>
    <dbReference type="NCBI Taxonomy" id="3830"/>
    <lineage>
        <taxon>Eukaryota</taxon>
        <taxon>Viridiplantae</taxon>
        <taxon>Streptophyta</taxon>
        <taxon>Embryophyta</taxon>
        <taxon>Tracheophyta</taxon>
        <taxon>Spermatophyta</taxon>
        <taxon>Magnoliopsida</taxon>
        <taxon>eudicotyledons</taxon>
        <taxon>Gunneridae</taxon>
        <taxon>Pentapetalae</taxon>
        <taxon>rosids</taxon>
        <taxon>fabids</taxon>
        <taxon>Fabales</taxon>
        <taxon>Fabaceae</taxon>
        <taxon>Papilionoideae</taxon>
        <taxon>50 kb inversion clade</taxon>
        <taxon>genistoids sensu lato</taxon>
        <taxon>core genistoids</taxon>
        <taxon>Crotalarieae</taxon>
        <taxon>Crotalaria</taxon>
    </lineage>
</organism>
<reference evidence="7 8" key="1">
    <citation type="submission" date="2024-01" db="EMBL/GenBank/DDBJ databases">
        <title>The genomes of 5 underutilized Papilionoideae crops provide insights into root nodulation and disease resistanc.</title>
        <authorList>
            <person name="Yuan L."/>
        </authorList>
    </citation>
    <scope>NUCLEOTIDE SEQUENCE [LARGE SCALE GENOMIC DNA]</scope>
    <source>
        <strain evidence="7">ZHUSHIDOU_FW_LH</strain>
        <tissue evidence="7">Leaf</tissue>
    </source>
</reference>
<evidence type="ECO:0000259" key="6">
    <source>
        <dbReference type="PROSITE" id="PS50863"/>
    </source>
</evidence>
<sequence length="167" mass="18722">MASRWSSPRVDFGASNSGGSVENWTPSLPLPDSTTDSHGGEVLPLLSSELYFDVVLSKTQLSDGYRMGLPDSFSSKLPSYEVPCVFNYRGKSWNIMYKGQCKGRKWFDSGGWKTFADDNCLKIGDACIFEVMDMSKEKIIFRLQILRGNIPSKFHKGQHPDEPIVID</sequence>
<keyword evidence="8" id="KW-1185">Reference proteome</keyword>
<keyword evidence="3" id="KW-0238">DNA-binding</keyword>
<evidence type="ECO:0000256" key="5">
    <source>
        <dbReference type="ARBA" id="ARBA00023242"/>
    </source>
</evidence>
<keyword evidence="2" id="KW-0805">Transcription regulation</keyword>
<dbReference type="SUPFAM" id="SSF101936">
    <property type="entry name" value="DNA-binding pseudobarrel domain"/>
    <property type="match status" value="1"/>
</dbReference>
<dbReference type="EMBL" id="JAYWIO010000007">
    <property type="protein sequence ID" value="KAK7251954.1"/>
    <property type="molecule type" value="Genomic_DNA"/>
</dbReference>